<accession>A0A0A9C8V7</accession>
<reference evidence="2" key="2">
    <citation type="journal article" date="2015" name="Data Brief">
        <title>Shoot transcriptome of the giant reed, Arundo donax.</title>
        <authorList>
            <person name="Barrero R.A."/>
            <person name="Guerrero F.D."/>
            <person name="Moolhuijzen P."/>
            <person name="Goolsby J.A."/>
            <person name="Tidwell J."/>
            <person name="Bellgard S.E."/>
            <person name="Bellgard M.I."/>
        </authorList>
    </citation>
    <scope>NUCLEOTIDE SEQUENCE</scope>
    <source>
        <tissue evidence="2">Shoot tissue taken approximately 20 cm above the soil surface</tissue>
    </source>
</reference>
<protein>
    <submittedName>
        <fullName evidence="2">Uncharacterized protein</fullName>
    </submittedName>
</protein>
<reference evidence="2" key="1">
    <citation type="submission" date="2014-09" db="EMBL/GenBank/DDBJ databases">
        <authorList>
            <person name="Magalhaes I.L.F."/>
            <person name="Oliveira U."/>
            <person name="Santos F.R."/>
            <person name="Vidigal T.H.D.A."/>
            <person name="Brescovit A.D."/>
            <person name="Santos A.J."/>
        </authorList>
    </citation>
    <scope>NUCLEOTIDE SEQUENCE</scope>
    <source>
        <tissue evidence="2">Shoot tissue taken approximately 20 cm above the soil surface</tissue>
    </source>
</reference>
<sequence>MHLGLQRRGTGTAQGAEPCLSSPSELPHHTAATTPYCPRRCRLCGKGGGGGRRRRA</sequence>
<organism evidence="2">
    <name type="scientific">Arundo donax</name>
    <name type="common">Giant reed</name>
    <name type="synonym">Donax arundinaceus</name>
    <dbReference type="NCBI Taxonomy" id="35708"/>
    <lineage>
        <taxon>Eukaryota</taxon>
        <taxon>Viridiplantae</taxon>
        <taxon>Streptophyta</taxon>
        <taxon>Embryophyta</taxon>
        <taxon>Tracheophyta</taxon>
        <taxon>Spermatophyta</taxon>
        <taxon>Magnoliopsida</taxon>
        <taxon>Liliopsida</taxon>
        <taxon>Poales</taxon>
        <taxon>Poaceae</taxon>
        <taxon>PACMAD clade</taxon>
        <taxon>Arundinoideae</taxon>
        <taxon>Arundineae</taxon>
        <taxon>Arundo</taxon>
    </lineage>
</organism>
<dbReference type="EMBL" id="GBRH01225176">
    <property type="protein sequence ID" value="JAD72719.1"/>
    <property type="molecule type" value="Transcribed_RNA"/>
</dbReference>
<proteinExistence type="predicted"/>
<evidence type="ECO:0000313" key="2">
    <source>
        <dbReference type="EMBL" id="JAD72719.1"/>
    </source>
</evidence>
<dbReference type="AlphaFoldDB" id="A0A0A9C8V7"/>
<name>A0A0A9C8V7_ARUDO</name>
<feature type="region of interest" description="Disordered" evidence="1">
    <location>
        <begin position="1"/>
        <end position="33"/>
    </location>
</feature>
<evidence type="ECO:0000256" key="1">
    <source>
        <dbReference type="SAM" id="MobiDB-lite"/>
    </source>
</evidence>